<keyword evidence="3" id="KW-1185">Reference proteome</keyword>
<evidence type="ECO:0000313" key="3">
    <source>
        <dbReference type="Proteomes" id="UP001197795"/>
    </source>
</evidence>
<dbReference type="Proteomes" id="UP001197795">
    <property type="component" value="Unassembled WGS sequence"/>
</dbReference>
<sequence length="87" mass="10127">MKNRYKRKLIFVIAILSLSLVCCKSKTEPINNIASWTLDDGWTINGKDEIWYFGFSKNKVLFCAKLLDENAESEFETTMRTLKLNND</sequence>
<comment type="caution">
    <text evidence="2">The sequence shown here is derived from an EMBL/GenBank/DDBJ whole genome shotgun (WGS) entry which is preliminary data.</text>
</comment>
<evidence type="ECO:0000256" key="1">
    <source>
        <dbReference type="SAM" id="SignalP"/>
    </source>
</evidence>
<proteinExistence type="predicted"/>
<dbReference type="AlphaFoldDB" id="A0AAE3A2G4"/>
<accession>A0AAE3A2G4</accession>
<keyword evidence="1" id="KW-0732">Signal</keyword>
<gene>
    <name evidence="2" type="ORF">LKD75_08270</name>
</gene>
<dbReference type="RefSeq" id="WP_117465362.1">
    <property type="nucleotide sequence ID" value="NZ_JAJEPV010000016.1"/>
</dbReference>
<dbReference type="EMBL" id="JAJEPV010000016">
    <property type="protein sequence ID" value="MCC2119585.1"/>
    <property type="molecule type" value="Genomic_DNA"/>
</dbReference>
<protein>
    <submittedName>
        <fullName evidence="2">Uncharacterized protein</fullName>
    </submittedName>
</protein>
<name>A0AAE3A2G4_9FIRM</name>
<feature type="chain" id="PRO_5041918354" evidence="1">
    <location>
        <begin position="25"/>
        <end position="87"/>
    </location>
</feature>
<feature type="signal peptide" evidence="1">
    <location>
        <begin position="1"/>
        <end position="24"/>
    </location>
</feature>
<evidence type="ECO:0000313" key="2">
    <source>
        <dbReference type="EMBL" id="MCC2119585.1"/>
    </source>
</evidence>
<reference evidence="2 3" key="1">
    <citation type="submission" date="2021-10" db="EMBL/GenBank/DDBJ databases">
        <title>Anaerobic single-cell dispensing facilitates the cultivation of human gut bacteria.</title>
        <authorList>
            <person name="Afrizal A."/>
        </authorList>
    </citation>
    <scope>NUCLEOTIDE SEQUENCE [LARGE SCALE GENOMIC DNA]</scope>
    <source>
        <strain evidence="2 3">CLA-AA-H273</strain>
    </source>
</reference>
<organism evidence="2 3">
    <name type="scientific">Waltera acetigignens</name>
    <dbReference type="NCBI Taxonomy" id="2981769"/>
    <lineage>
        <taxon>Bacteria</taxon>
        <taxon>Bacillati</taxon>
        <taxon>Bacillota</taxon>
        <taxon>Clostridia</taxon>
        <taxon>Lachnospirales</taxon>
        <taxon>Lachnospiraceae</taxon>
        <taxon>Waltera</taxon>
    </lineage>
</organism>